<keyword evidence="1" id="KW-0805">Transcription regulation</keyword>
<dbReference type="GO" id="GO:0003700">
    <property type="term" value="F:DNA-binding transcription factor activity"/>
    <property type="evidence" value="ECO:0007669"/>
    <property type="project" value="TreeGrafter"/>
</dbReference>
<proteinExistence type="predicted"/>
<dbReference type="RefSeq" id="WP_153342614.1">
    <property type="nucleotide sequence ID" value="NZ_WEGI01000006.1"/>
</dbReference>
<dbReference type="Gene3D" id="1.10.10.60">
    <property type="entry name" value="Homeodomain-like"/>
    <property type="match status" value="1"/>
</dbReference>
<dbReference type="InterPro" id="IPR001647">
    <property type="entry name" value="HTH_TetR"/>
</dbReference>
<organism evidence="6 7">
    <name type="scientific">Nocardia aurantia</name>
    <dbReference type="NCBI Taxonomy" id="2585199"/>
    <lineage>
        <taxon>Bacteria</taxon>
        <taxon>Bacillati</taxon>
        <taxon>Actinomycetota</taxon>
        <taxon>Actinomycetes</taxon>
        <taxon>Mycobacteriales</taxon>
        <taxon>Nocardiaceae</taxon>
        <taxon>Nocardia</taxon>
    </lineage>
</organism>
<dbReference type="GO" id="GO:0045892">
    <property type="term" value="P:negative regulation of DNA-templated transcription"/>
    <property type="evidence" value="ECO:0007669"/>
    <property type="project" value="InterPro"/>
</dbReference>
<reference evidence="6 7" key="1">
    <citation type="submission" date="2019-10" db="EMBL/GenBank/DDBJ databases">
        <title>Nocardia macrotermitis sp. nov. and Nocardia aurantia sp. nov., isolated from the gut of fungus growing-termite Macrotermes natalensis.</title>
        <authorList>
            <person name="Benndorf R."/>
            <person name="Schwitalla J."/>
            <person name="Martin K."/>
            <person name="De Beer W."/>
            <person name="Kaster A.-K."/>
            <person name="Vollmers J."/>
            <person name="Poulsen M."/>
            <person name="Beemelmanns C."/>
        </authorList>
    </citation>
    <scope>NUCLEOTIDE SEQUENCE [LARGE SCALE GENOMIC DNA]</scope>
    <source>
        <strain evidence="6 7">RB56</strain>
    </source>
</reference>
<feature type="domain" description="HTH tetR-type" evidence="4">
    <location>
        <begin position="9"/>
        <end position="54"/>
    </location>
</feature>
<dbReference type="InterPro" id="IPR004111">
    <property type="entry name" value="Repressor_TetR_C"/>
</dbReference>
<dbReference type="PANTHER" id="PTHR30055">
    <property type="entry name" value="HTH-TYPE TRANSCRIPTIONAL REGULATOR RUTR"/>
    <property type="match status" value="1"/>
</dbReference>
<evidence type="ECO:0000259" key="4">
    <source>
        <dbReference type="Pfam" id="PF00440"/>
    </source>
</evidence>
<evidence type="ECO:0008006" key="8">
    <source>
        <dbReference type="Google" id="ProtNLM"/>
    </source>
</evidence>
<dbReference type="Pfam" id="PF00440">
    <property type="entry name" value="TetR_N"/>
    <property type="match status" value="1"/>
</dbReference>
<accession>A0A7K0DP06</accession>
<gene>
    <name evidence="6" type="ORF">NRB56_30680</name>
</gene>
<evidence type="ECO:0000313" key="7">
    <source>
        <dbReference type="Proteomes" id="UP000431401"/>
    </source>
</evidence>
<dbReference type="OrthoDB" id="2570341at2"/>
<dbReference type="InterPro" id="IPR009057">
    <property type="entry name" value="Homeodomain-like_sf"/>
</dbReference>
<feature type="domain" description="Tetracycline repressor TetR C-terminal" evidence="5">
    <location>
        <begin position="68"/>
        <end position="213"/>
    </location>
</feature>
<evidence type="ECO:0000256" key="2">
    <source>
        <dbReference type="ARBA" id="ARBA00023125"/>
    </source>
</evidence>
<sequence length="217" mass="23786">MTTLSRQKILDAALAIADAEGADAITMRRVATEVGARTPMALYRYVGSKDGLVDLMLDAVYGEIALPEPSGRWRTDVETLALATWRAVTGHLWFGKLIHTRPPFGPNALRYFDFRFDVLERGGVSPDMASRITAAVDGHIFGAALQVAEEHAMRSRIGNPTDAELKSTAGPLLDAMLANGRHRAFARWFHAHDPDVLHDNVEYTLSCLLDGFAARQA</sequence>
<keyword evidence="7" id="KW-1185">Reference proteome</keyword>
<dbReference type="Gene3D" id="1.10.357.10">
    <property type="entry name" value="Tetracycline Repressor, domain 2"/>
    <property type="match status" value="1"/>
</dbReference>
<dbReference type="EMBL" id="WEGI01000006">
    <property type="protein sequence ID" value="MQY27485.1"/>
    <property type="molecule type" value="Genomic_DNA"/>
</dbReference>
<comment type="caution">
    <text evidence="6">The sequence shown here is derived from an EMBL/GenBank/DDBJ whole genome shotgun (WGS) entry which is preliminary data.</text>
</comment>
<name>A0A7K0DP06_9NOCA</name>
<dbReference type="InterPro" id="IPR036271">
    <property type="entry name" value="Tet_transcr_reg_TetR-rel_C_sf"/>
</dbReference>
<dbReference type="AlphaFoldDB" id="A0A7K0DP06"/>
<dbReference type="SUPFAM" id="SSF46689">
    <property type="entry name" value="Homeodomain-like"/>
    <property type="match status" value="1"/>
</dbReference>
<dbReference type="SUPFAM" id="SSF48498">
    <property type="entry name" value="Tetracyclin repressor-like, C-terminal domain"/>
    <property type="match status" value="1"/>
</dbReference>
<evidence type="ECO:0000256" key="3">
    <source>
        <dbReference type="ARBA" id="ARBA00023163"/>
    </source>
</evidence>
<keyword evidence="2" id="KW-0238">DNA-binding</keyword>
<dbReference type="InterPro" id="IPR050109">
    <property type="entry name" value="HTH-type_TetR-like_transc_reg"/>
</dbReference>
<evidence type="ECO:0000256" key="1">
    <source>
        <dbReference type="ARBA" id="ARBA00023015"/>
    </source>
</evidence>
<evidence type="ECO:0000259" key="5">
    <source>
        <dbReference type="Pfam" id="PF02909"/>
    </source>
</evidence>
<dbReference type="GO" id="GO:0000976">
    <property type="term" value="F:transcription cis-regulatory region binding"/>
    <property type="evidence" value="ECO:0007669"/>
    <property type="project" value="TreeGrafter"/>
</dbReference>
<dbReference type="Pfam" id="PF02909">
    <property type="entry name" value="TetR_C_1"/>
    <property type="match status" value="1"/>
</dbReference>
<protein>
    <recommendedName>
        <fullName evidence="8">TetR family transcriptional regulator</fullName>
    </recommendedName>
</protein>
<dbReference type="Proteomes" id="UP000431401">
    <property type="component" value="Unassembled WGS sequence"/>
</dbReference>
<evidence type="ECO:0000313" key="6">
    <source>
        <dbReference type="EMBL" id="MQY27485.1"/>
    </source>
</evidence>
<dbReference type="PANTHER" id="PTHR30055:SF151">
    <property type="entry name" value="TRANSCRIPTIONAL REGULATORY PROTEIN"/>
    <property type="match status" value="1"/>
</dbReference>
<keyword evidence="3" id="KW-0804">Transcription</keyword>